<sequence>MSTTHDNEPASKQLILLPRPGSPPLSRRRPLIDTATMQNELLSQKVQRQSSSHETIIFDAEEEEDDDLASDRLSVKNEDDYSSNDGDMSDEIISVHIDIKLDINSISLEVHTLQEPEESNTKEVNLSNSPLVKDCGSSAIIGSEEPSFNKNKDDFDVPPHTVDDLVFHSLLVDNFTKEIRLARSKITNQLYAVKVFSKHALVRDSEVGFTRSEAQIHYTLRHPFIASLYSVFQDSENLYMLIEYGSRGELGDLWDNVTEDCVQFFMAQLVLALQYLHYHKILHRDLKLGNLVIDGDGYLKLIDFGFAEDLARCPNERASSIVGTLRYFAPEYLLEEYKTAGFSYASDWWAVGVIAYELLTGTTPFQADFEGTHRLVYFNILHRKINLPDRVSFEAKEFVLALLRRDPEKRLGAGRFGAIEVMRQSFFKDVDWDKMLAKKVTPPFVPPADPSKEIAREGYDAMARTELYQYRYAGEKPESHWDIFKDF</sequence>
<feature type="region of interest" description="Disordered" evidence="6">
    <location>
        <begin position="43"/>
        <end position="87"/>
    </location>
</feature>
<reference evidence="9 10" key="1">
    <citation type="journal article" date="2016" name="Genome Biol. Evol.">
        <title>Divergent and convergent evolution of fungal pathogenicity.</title>
        <authorList>
            <person name="Shang Y."/>
            <person name="Xiao G."/>
            <person name="Zheng P."/>
            <person name="Cen K."/>
            <person name="Zhan S."/>
            <person name="Wang C."/>
        </authorList>
    </citation>
    <scope>NUCLEOTIDE SEQUENCE [LARGE SCALE GENOMIC DNA]</scope>
    <source>
        <strain evidence="9 10">ARSEF 7405</strain>
    </source>
</reference>
<keyword evidence="10" id="KW-1185">Reference proteome</keyword>
<accession>A0A167V0G0</accession>
<evidence type="ECO:0000256" key="3">
    <source>
        <dbReference type="ARBA" id="ARBA00022741"/>
    </source>
</evidence>
<dbReference type="SUPFAM" id="SSF56112">
    <property type="entry name" value="Protein kinase-like (PK-like)"/>
    <property type="match status" value="1"/>
</dbReference>
<proteinExistence type="predicted"/>
<evidence type="ECO:0000259" key="7">
    <source>
        <dbReference type="PROSITE" id="PS50011"/>
    </source>
</evidence>
<dbReference type="SMART" id="SM00220">
    <property type="entry name" value="S_TKc"/>
    <property type="match status" value="1"/>
</dbReference>
<evidence type="ECO:0000256" key="5">
    <source>
        <dbReference type="ARBA" id="ARBA00022840"/>
    </source>
</evidence>
<dbReference type="OrthoDB" id="63267at2759"/>
<dbReference type="Gene3D" id="3.30.200.20">
    <property type="entry name" value="Phosphorylase Kinase, domain 1"/>
    <property type="match status" value="1"/>
</dbReference>
<dbReference type="InterPro" id="IPR008271">
    <property type="entry name" value="Ser/Thr_kinase_AS"/>
</dbReference>
<evidence type="ECO:0000259" key="8">
    <source>
        <dbReference type="PROSITE" id="PS51285"/>
    </source>
</evidence>
<dbReference type="InterPro" id="IPR011009">
    <property type="entry name" value="Kinase-like_dom_sf"/>
</dbReference>
<dbReference type="AlphaFoldDB" id="A0A167V0G0"/>
<dbReference type="InterPro" id="IPR045270">
    <property type="entry name" value="STKc_AGC"/>
</dbReference>
<evidence type="ECO:0000256" key="6">
    <source>
        <dbReference type="SAM" id="MobiDB-lite"/>
    </source>
</evidence>
<dbReference type="GO" id="GO:0004674">
    <property type="term" value="F:protein serine/threonine kinase activity"/>
    <property type="evidence" value="ECO:0007669"/>
    <property type="project" value="UniProtKB-KW"/>
</dbReference>
<evidence type="ECO:0000256" key="1">
    <source>
        <dbReference type="ARBA" id="ARBA00022527"/>
    </source>
</evidence>
<dbReference type="Proteomes" id="UP000242877">
    <property type="component" value="Unassembled WGS sequence"/>
</dbReference>
<dbReference type="PROSITE" id="PS51285">
    <property type="entry name" value="AGC_KINASE_CTER"/>
    <property type="match status" value="1"/>
</dbReference>
<keyword evidence="1" id="KW-0723">Serine/threonine-protein kinase</keyword>
<keyword evidence="4 9" id="KW-0418">Kinase</keyword>
<dbReference type="PROSITE" id="PS50011">
    <property type="entry name" value="PROTEIN_KINASE_DOM"/>
    <property type="match status" value="1"/>
</dbReference>
<feature type="domain" description="AGC-kinase C-terminal" evidence="8">
    <location>
        <begin position="428"/>
        <end position="487"/>
    </location>
</feature>
<keyword evidence="2" id="KW-0808">Transferase</keyword>
<feature type="compositionally biased region" description="Polar residues" evidence="6">
    <location>
        <begin position="43"/>
        <end position="54"/>
    </location>
</feature>
<dbReference type="GO" id="GO:0005524">
    <property type="term" value="F:ATP binding"/>
    <property type="evidence" value="ECO:0007669"/>
    <property type="project" value="UniProtKB-KW"/>
</dbReference>
<gene>
    <name evidence="9" type="ORF">AAP_06125</name>
</gene>
<feature type="region of interest" description="Disordered" evidence="6">
    <location>
        <begin position="1"/>
        <end position="29"/>
    </location>
</feature>
<name>A0A167V0G0_9EURO</name>
<dbReference type="PROSITE" id="PS00108">
    <property type="entry name" value="PROTEIN_KINASE_ST"/>
    <property type="match status" value="1"/>
</dbReference>
<comment type="caution">
    <text evidence="9">The sequence shown here is derived from an EMBL/GenBank/DDBJ whole genome shotgun (WGS) entry which is preliminary data.</text>
</comment>
<dbReference type="Gene3D" id="1.10.510.10">
    <property type="entry name" value="Transferase(Phosphotransferase) domain 1"/>
    <property type="match status" value="1"/>
</dbReference>
<evidence type="ECO:0000256" key="2">
    <source>
        <dbReference type="ARBA" id="ARBA00022679"/>
    </source>
</evidence>
<feature type="domain" description="Protein kinase" evidence="7">
    <location>
        <begin position="165"/>
        <end position="427"/>
    </location>
</feature>
<feature type="compositionally biased region" description="Basic and acidic residues" evidence="6">
    <location>
        <begin position="69"/>
        <end position="79"/>
    </location>
</feature>
<dbReference type="PANTHER" id="PTHR24351">
    <property type="entry name" value="RIBOSOMAL PROTEIN S6 KINASE"/>
    <property type="match status" value="1"/>
</dbReference>
<dbReference type="VEuPathDB" id="FungiDB:AAP_06125"/>
<feature type="compositionally biased region" description="Acidic residues" evidence="6">
    <location>
        <begin position="59"/>
        <end position="68"/>
    </location>
</feature>
<organism evidence="9 10">
    <name type="scientific">Ascosphaera apis ARSEF 7405</name>
    <dbReference type="NCBI Taxonomy" id="392613"/>
    <lineage>
        <taxon>Eukaryota</taxon>
        <taxon>Fungi</taxon>
        <taxon>Dikarya</taxon>
        <taxon>Ascomycota</taxon>
        <taxon>Pezizomycotina</taxon>
        <taxon>Eurotiomycetes</taxon>
        <taxon>Eurotiomycetidae</taxon>
        <taxon>Onygenales</taxon>
        <taxon>Ascosphaeraceae</taxon>
        <taxon>Ascosphaera</taxon>
    </lineage>
</organism>
<evidence type="ECO:0000313" key="10">
    <source>
        <dbReference type="Proteomes" id="UP000242877"/>
    </source>
</evidence>
<dbReference type="CDD" id="cd05123">
    <property type="entry name" value="STKc_AGC"/>
    <property type="match status" value="1"/>
</dbReference>
<dbReference type="Pfam" id="PF00069">
    <property type="entry name" value="Pkinase"/>
    <property type="match status" value="1"/>
</dbReference>
<dbReference type="InterPro" id="IPR000961">
    <property type="entry name" value="AGC-kinase_C"/>
</dbReference>
<protein>
    <submittedName>
        <fullName evidence="9">Protein kinase-like domain protein</fullName>
    </submittedName>
</protein>
<dbReference type="InterPro" id="IPR000719">
    <property type="entry name" value="Prot_kinase_dom"/>
</dbReference>
<evidence type="ECO:0000256" key="4">
    <source>
        <dbReference type="ARBA" id="ARBA00022777"/>
    </source>
</evidence>
<keyword evidence="3" id="KW-0547">Nucleotide-binding</keyword>
<keyword evidence="5" id="KW-0067">ATP-binding</keyword>
<evidence type="ECO:0000313" key="9">
    <source>
        <dbReference type="EMBL" id="KZZ86861.1"/>
    </source>
</evidence>
<dbReference type="EMBL" id="AZGZ01000044">
    <property type="protein sequence ID" value="KZZ86861.1"/>
    <property type="molecule type" value="Genomic_DNA"/>
</dbReference>